<feature type="transmembrane region" description="Helical" evidence="5">
    <location>
        <begin position="20"/>
        <end position="40"/>
    </location>
</feature>
<feature type="domain" description="Integral membrane bound transporter" evidence="6">
    <location>
        <begin position="34"/>
        <end position="158"/>
    </location>
</feature>
<evidence type="ECO:0000256" key="2">
    <source>
        <dbReference type="ARBA" id="ARBA00022692"/>
    </source>
</evidence>
<comment type="caution">
    <text evidence="7">The sequence shown here is derived from an EMBL/GenBank/DDBJ whole genome shotgun (WGS) entry which is preliminary data.</text>
</comment>
<feature type="transmembrane region" description="Helical" evidence="5">
    <location>
        <begin position="118"/>
        <end position="134"/>
    </location>
</feature>
<dbReference type="EMBL" id="BAABLF010000001">
    <property type="protein sequence ID" value="GAA5186101.1"/>
    <property type="molecule type" value="Genomic_DNA"/>
</dbReference>
<feature type="transmembrane region" description="Helical" evidence="5">
    <location>
        <begin position="93"/>
        <end position="111"/>
    </location>
</feature>
<name>A0ABP9RSP9_9GAMM</name>
<comment type="subcellular location">
    <subcellularLocation>
        <location evidence="1">Membrane</location>
        <topology evidence="1">Multi-pass membrane protein</topology>
    </subcellularLocation>
</comment>
<organism evidence="7 8">
    <name type="scientific">Ferrimonas gelatinilytica</name>
    <dbReference type="NCBI Taxonomy" id="1255257"/>
    <lineage>
        <taxon>Bacteria</taxon>
        <taxon>Pseudomonadati</taxon>
        <taxon>Pseudomonadota</taxon>
        <taxon>Gammaproteobacteria</taxon>
        <taxon>Alteromonadales</taxon>
        <taxon>Ferrimonadaceae</taxon>
        <taxon>Ferrimonas</taxon>
    </lineage>
</organism>
<evidence type="ECO:0000313" key="8">
    <source>
        <dbReference type="Proteomes" id="UP001501600"/>
    </source>
</evidence>
<dbReference type="Proteomes" id="UP001501600">
    <property type="component" value="Unassembled WGS sequence"/>
</dbReference>
<reference evidence="8" key="1">
    <citation type="journal article" date="2019" name="Int. J. Syst. Evol. Microbiol.">
        <title>The Global Catalogue of Microorganisms (GCM) 10K type strain sequencing project: providing services to taxonomists for standard genome sequencing and annotation.</title>
        <authorList>
            <consortium name="The Broad Institute Genomics Platform"/>
            <consortium name="The Broad Institute Genome Sequencing Center for Infectious Disease"/>
            <person name="Wu L."/>
            <person name="Ma J."/>
        </authorList>
    </citation>
    <scope>NUCLEOTIDE SEQUENCE [LARGE SCALE GENOMIC DNA]</scope>
    <source>
        <strain evidence="8">JCM 18720</strain>
    </source>
</reference>
<evidence type="ECO:0000256" key="4">
    <source>
        <dbReference type="ARBA" id="ARBA00023136"/>
    </source>
</evidence>
<dbReference type="PANTHER" id="PTHR47804">
    <property type="entry name" value="60S RIBOSOMAL PROTEIN L19"/>
    <property type="match status" value="1"/>
</dbReference>
<dbReference type="InterPro" id="IPR052430">
    <property type="entry name" value="IVT-Associated"/>
</dbReference>
<dbReference type="InterPro" id="IPR049453">
    <property type="entry name" value="Memb_transporter_dom"/>
</dbReference>
<dbReference type="Pfam" id="PF13515">
    <property type="entry name" value="FUSC_2"/>
    <property type="match status" value="1"/>
</dbReference>
<accession>A0ABP9RSP9</accession>
<protein>
    <submittedName>
        <fullName evidence="7">FUSC family protein</fullName>
    </submittedName>
</protein>
<keyword evidence="3 5" id="KW-1133">Transmembrane helix</keyword>
<feature type="transmembrane region" description="Helical" evidence="5">
    <location>
        <begin position="69"/>
        <end position="87"/>
    </location>
</feature>
<evidence type="ECO:0000259" key="6">
    <source>
        <dbReference type="Pfam" id="PF13515"/>
    </source>
</evidence>
<sequence>MKHSRPLSRRDHFIFSNYRIVHAVRVTLAFVLTLYLTRYLGLPESAWILLSLVVVITPISFVGNVSQRAWHRVFGTLIGALSGYLAIWLSHHAHWAMILWCALVIFSSAYFARGQRPYVGLLIGVTLAVTIGGGDRQLDIALWRGVDVAIGCGLALLFCYIYPQLAFHQWRLRSEAVTRGLVTLYQKQVEGEADIPLKHKAQQQQISALSSLIAPASKETHLNPALFEAVLAQLVNTRHILELLASETWLEGPWPAAIQAPLNQCRQISIHALEEIADAMLQATPPPAGQSWPEEELAEALTQYAQQQPVAQQRQLHGYLWLNLRLIKEIKELRQLSSYLMMN</sequence>
<keyword evidence="2 5" id="KW-0812">Transmembrane</keyword>
<keyword evidence="8" id="KW-1185">Reference proteome</keyword>
<feature type="transmembrane region" description="Helical" evidence="5">
    <location>
        <begin position="140"/>
        <end position="163"/>
    </location>
</feature>
<keyword evidence="4 5" id="KW-0472">Membrane</keyword>
<proteinExistence type="predicted"/>
<evidence type="ECO:0000256" key="5">
    <source>
        <dbReference type="SAM" id="Phobius"/>
    </source>
</evidence>
<evidence type="ECO:0000256" key="3">
    <source>
        <dbReference type="ARBA" id="ARBA00022989"/>
    </source>
</evidence>
<feature type="transmembrane region" description="Helical" evidence="5">
    <location>
        <begin position="46"/>
        <end position="62"/>
    </location>
</feature>
<evidence type="ECO:0000256" key="1">
    <source>
        <dbReference type="ARBA" id="ARBA00004141"/>
    </source>
</evidence>
<dbReference type="RefSeq" id="WP_345315061.1">
    <property type="nucleotide sequence ID" value="NZ_BAABLF010000001.1"/>
</dbReference>
<dbReference type="PANTHER" id="PTHR47804:SF3">
    <property type="entry name" value="PROTEIN BRE4"/>
    <property type="match status" value="1"/>
</dbReference>
<evidence type="ECO:0000313" key="7">
    <source>
        <dbReference type="EMBL" id="GAA5186101.1"/>
    </source>
</evidence>
<gene>
    <name evidence="7" type="ORF">GCM10025772_00900</name>
</gene>